<evidence type="ECO:0000256" key="2">
    <source>
        <dbReference type="SAM" id="Phobius"/>
    </source>
</evidence>
<dbReference type="Proteomes" id="UP000886005">
    <property type="component" value="Unassembled WGS sequence"/>
</dbReference>
<evidence type="ECO:0000313" key="5">
    <source>
        <dbReference type="EMBL" id="HED10230.1"/>
    </source>
</evidence>
<dbReference type="SUPFAM" id="SSF48695">
    <property type="entry name" value="Multiheme cytochromes"/>
    <property type="match status" value="1"/>
</dbReference>
<comment type="caution">
    <text evidence="5">The sequence shown here is derived from an EMBL/GenBank/DDBJ whole genome shotgun (WGS) entry which is preliminary data.</text>
</comment>
<feature type="domain" description="Cytochrome c-552/4" evidence="4">
    <location>
        <begin position="225"/>
        <end position="268"/>
    </location>
</feature>
<dbReference type="GO" id="GO:0016491">
    <property type="term" value="F:oxidoreductase activity"/>
    <property type="evidence" value="ECO:0007669"/>
    <property type="project" value="TreeGrafter"/>
</dbReference>
<dbReference type="Pfam" id="PF11783">
    <property type="entry name" value="Cytochrome_cB"/>
    <property type="match status" value="1"/>
</dbReference>
<keyword evidence="1 3" id="KW-0732">Signal</keyword>
<dbReference type="InterPro" id="IPR024673">
    <property type="entry name" value="Octahem_Cyt_c"/>
</dbReference>
<reference evidence="5" key="1">
    <citation type="journal article" date="2020" name="mSystems">
        <title>Genome- and Community-Level Interaction Insights into Carbon Utilization and Element Cycling Functions of Hydrothermarchaeota in Hydrothermal Sediment.</title>
        <authorList>
            <person name="Zhou Z."/>
            <person name="Liu Y."/>
            <person name="Xu W."/>
            <person name="Pan J."/>
            <person name="Luo Z.H."/>
            <person name="Li M."/>
        </authorList>
    </citation>
    <scope>NUCLEOTIDE SEQUENCE [LARGE SCALE GENOMIC DNA]</scope>
    <source>
        <strain evidence="5">HyVt-456</strain>
    </source>
</reference>
<proteinExistence type="predicted"/>
<dbReference type="Gene3D" id="1.10.1130.10">
    <property type="entry name" value="Flavocytochrome C3, Chain A"/>
    <property type="match status" value="1"/>
</dbReference>
<organism evidence="5">
    <name type="scientific">Caldithrix abyssi</name>
    <dbReference type="NCBI Taxonomy" id="187145"/>
    <lineage>
        <taxon>Bacteria</taxon>
        <taxon>Pseudomonadati</taxon>
        <taxon>Calditrichota</taxon>
        <taxon>Calditrichia</taxon>
        <taxon>Calditrichales</taxon>
        <taxon>Calditrichaceae</taxon>
        <taxon>Caldithrix</taxon>
    </lineage>
</organism>
<protein>
    <submittedName>
        <fullName evidence="5">Tetrathionate reductase family octaheme c-type cytochrome</fullName>
    </submittedName>
</protein>
<dbReference type="PANTHER" id="PTHR35038:SF5">
    <property type="entry name" value="CYTOCHROME C-TYPE PROTEIN NRFB"/>
    <property type="match status" value="1"/>
</dbReference>
<evidence type="ECO:0000256" key="1">
    <source>
        <dbReference type="ARBA" id="ARBA00022729"/>
    </source>
</evidence>
<feature type="signal peptide" evidence="3">
    <location>
        <begin position="1"/>
        <end position="20"/>
    </location>
</feature>
<accession>A0A7V1PU85</accession>
<dbReference type="EMBL" id="DRLD01000165">
    <property type="protein sequence ID" value="HED10230.1"/>
    <property type="molecule type" value="Genomic_DNA"/>
</dbReference>
<keyword evidence="2" id="KW-0812">Transmembrane</keyword>
<dbReference type="PIRSF" id="PIRSF039014">
    <property type="entry name" value="OTR_cyc"/>
    <property type="match status" value="1"/>
</dbReference>
<evidence type="ECO:0000256" key="3">
    <source>
        <dbReference type="SAM" id="SignalP"/>
    </source>
</evidence>
<feature type="chain" id="PRO_5031242977" evidence="3">
    <location>
        <begin position="21"/>
        <end position="523"/>
    </location>
</feature>
<dbReference type="InterPro" id="IPR051829">
    <property type="entry name" value="Multiheme_Cytochr_ET"/>
</dbReference>
<keyword evidence="2" id="KW-0472">Membrane</keyword>
<dbReference type="Pfam" id="PF13435">
    <property type="entry name" value="Cytochrome_C554"/>
    <property type="match status" value="1"/>
</dbReference>
<dbReference type="PANTHER" id="PTHR35038">
    <property type="entry name" value="DISSIMILATORY SULFITE REDUCTASE SIRA"/>
    <property type="match status" value="1"/>
</dbReference>
<dbReference type="NCBIfam" id="TIGR04315">
    <property type="entry name" value="octaheme_Shew"/>
    <property type="match status" value="1"/>
</dbReference>
<gene>
    <name evidence="5" type="ORF">ENJ10_06050</name>
</gene>
<name>A0A7V1PU85_CALAY</name>
<feature type="transmembrane region" description="Helical" evidence="2">
    <location>
        <begin position="497"/>
        <end position="519"/>
    </location>
</feature>
<dbReference type="InterPro" id="IPR023155">
    <property type="entry name" value="Cyt_c-552/4"/>
</dbReference>
<evidence type="ECO:0000259" key="4">
    <source>
        <dbReference type="Pfam" id="PF13435"/>
    </source>
</evidence>
<dbReference type="InterPro" id="IPR036280">
    <property type="entry name" value="Multihaem_cyt_sf"/>
</dbReference>
<dbReference type="AlphaFoldDB" id="A0A7V1PU85"/>
<keyword evidence="2" id="KW-1133">Transmembrane helix</keyword>
<sequence length="523" mass="59063">MKKIFVITVMLILMSGNSPAVPGQQTISYKGDRELKAAHKPSTDHSKLKELQRTFNSPEEVTVACESCHTERHKEIMATNHWTWERPEKVDGKLVDLGKKNVINNFCIALTSNEPRCTSCHIGYGWKDKTFDFSNKKKVDCLVCHDRTGTYKKFPTGAGYPVTKETLFMGTKKFFPPDYTKIAQNVGIPTRDNCGTCHFFGGGGNNVKHGDMEKALSKPSGDIDVHMAVDGENMLCIDCHVTTKHNIKGKMYSVSSADTNHVYCESCHAAPVHAHTVLEEHSQRVACQTCHIPTYARANPTKMWWDWSKAGRFDKNGKGIIIKNRMGEQDYNYMKGEFRWEKNVVPEYKWFNRTAGHTLVTDSIDPGKIVQLNRLNGSYADKSAKIWPVKVMRGKQIYDSEYKTLIIPKLFGKKESGAYWKNFDWNLAAEKGMKEAGLPYSGHYGFVQTEMYWPLNHMVAPKNKALTCTDCHSREGRLANLTDFYLPGRDRSKTLDMLGSILILLAIGGSLTHGIIRIVTKSK</sequence>